<sequence>MIEAHFLISGLIQALLRLMLISTLFMSKSNQEALFMKLISCISWCHIYNCCIISNERCRNHVGRNFLYLTTIDTFSVISDIIFNS</sequence>
<reference evidence="1" key="1">
    <citation type="submission" date="2023-07" db="EMBL/GenBank/DDBJ databases">
        <authorList>
            <consortium name="AG Swart"/>
            <person name="Singh M."/>
            <person name="Singh A."/>
            <person name="Seah K."/>
            <person name="Emmerich C."/>
        </authorList>
    </citation>
    <scope>NUCLEOTIDE SEQUENCE</scope>
    <source>
        <strain evidence="1">DP1</strain>
    </source>
</reference>
<gene>
    <name evidence="1" type="ORF">ECRASSUSDP1_LOCUS20448</name>
</gene>
<evidence type="ECO:0000313" key="2">
    <source>
        <dbReference type="Proteomes" id="UP001295684"/>
    </source>
</evidence>
<dbReference type="EMBL" id="CAMPGE010020850">
    <property type="protein sequence ID" value="CAI2379042.1"/>
    <property type="molecule type" value="Genomic_DNA"/>
</dbReference>
<protein>
    <submittedName>
        <fullName evidence="1">Uncharacterized protein</fullName>
    </submittedName>
</protein>
<keyword evidence="2" id="KW-1185">Reference proteome</keyword>
<proteinExistence type="predicted"/>
<organism evidence="1 2">
    <name type="scientific">Euplotes crassus</name>
    <dbReference type="NCBI Taxonomy" id="5936"/>
    <lineage>
        <taxon>Eukaryota</taxon>
        <taxon>Sar</taxon>
        <taxon>Alveolata</taxon>
        <taxon>Ciliophora</taxon>
        <taxon>Intramacronucleata</taxon>
        <taxon>Spirotrichea</taxon>
        <taxon>Hypotrichia</taxon>
        <taxon>Euplotida</taxon>
        <taxon>Euplotidae</taxon>
        <taxon>Moneuplotes</taxon>
    </lineage>
</organism>
<comment type="caution">
    <text evidence="1">The sequence shown here is derived from an EMBL/GenBank/DDBJ whole genome shotgun (WGS) entry which is preliminary data.</text>
</comment>
<evidence type="ECO:0000313" key="1">
    <source>
        <dbReference type="EMBL" id="CAI2379042.1"/>
    </source>
</evidence>
<name>A0AAD2D3N0_EUPCR</name>
<dbReference type="Proteomes" id="UP001295684">
    <property type="component" value="Unassembled WGS sequence"/>
</dbReference>
<accession>A0AAD2D3N0</accession>
<dbReference type="AlphaFoldDB" id="A0AAD2D3N0"/>